<keyword evidence="1" id="KW-0805">Transcription regulation</keyword>
<keyword evidence="2 4" id="KW-0238">DNA-binding</keyword>
<name>A0A317MUU3_9GAMM</name>
<dbReference type="PROSITE" id="PS50977">
    <property type="entry name" value="HTH_TETR_2"/>
    <property type="match status" value="1"/>
</dbReference>
<dbReference type="Pfam" id="PF09209">
    <property type="entry name" value="CecR_C"/>
    <property type="match status" value="1"/>
</dbReference>
<keyword evidence="3" id="KW-0804">Transcription</keyword>
<evidence type="ECO:0000256" key="4">
    <source>
        <dbReference type="PROSITE-ProRule" id="PRU00335"/>
    </source>
</evidence>
<evidence type="ECO:0000256" key="3">
    <source>
        <dbReference type="ARBA" id="ARBA00023163"/>
    </source>
</evidence>
<gene>
    <name evidence="7" type="ORF">C7443_106230</name>
</gene>
<dbReference type="SUPFAM" id="SSF48498">
    <property type="entry name" value="Tetracyclin repressor-like, C-terminal domain"/>
    <property type="match status" value="1"/>
</dbReference>
<feature type="DNA-binding region" description="H-T-H motif" evidence="4">
    <location>
        <begin position="41"/>
        <end position="60"/>
    </location>
</feature>
<dbReference type="SUPFAM" id="SSF46689">
    <property type="entry name" value="Homeodomain-like"/>
    <property type="match status" value="1"/>
</dbReference>
<dbReference type="InterPro" id="IPR015292">
    <property type="entry name" value="Tscrpt_reg_YbiH_C"/>
</dbReference>
<dbReference type="PANTHER" id="PTHR30055:SF234">
    <property type="entry name" value="HTH-TYPE TRANSCRIPTIONAL REGULATOR BETI"/>
    <property type="match status" value="1"/>
</dbReference>
<feature type="domain" description="HTH tetR-type" evidence="6">
    <location>
        <begin position="18"/>
        <end position="78"/>
    </location>
</feature>
<feature type="region of interest" description="Disordered" evidence="5">
    <location>
        <begin position="1"/>
        <end position="20"/>
    </location>
</feature>
<evidence type="ECO:0000259" key="6">
    <source>
        <dbReference type="PROSITE" id="PS50977"/>
    </source>
</evidence>
<organism evidence="7 8">
    <name type="scientific">Plasticicumulans acidivorans</name>
    <dbReference type="NCBI Taxonomy" id="886464"/>
    <lineage>
        <taxon>Bacteria</taxon>
        <taxon>Pseudomonadati</taxon>
        <taxon>Pseudomonadota</taxon>
        <taxon>Gammaproteobacteria</taxon>
        <taxon>Candidatus Competibacteraceae</taxon>
        <taxon>Plasticicumulans</taxon>
    </lineage>
</organism>
<accession>A0A317MUU3</accession>
<proteinExistence type="predicted"/>
<dbReference type="Proteomes" id="UP000246569">
    <property type="component" value="Unassembled WGS sequence"/>
</dbReference>
<dbReference type="PANTHER" id="PTHR30055">
    <property type="entry name" value="HTH-TYPE TRANSCRIPTIONAL REGULATOR RUTR"/>
    <property type="match status" value="1"/>
</dbReference>
<dbReference type="InterPro" id="IPR001647">
    <property type="entry name" value="HTH_TetR"/>
</dbReference>
<evidence type="ECO:0000313" key="7">
    <source>
        <dbReference type="EMBL" id="PWV61216.1"/>
    </source>
</evidence>
<dbReference type="Gene3D" id="1.10.357.10">
    <property type="entry name" value="Tetracycline Repressor, domain 2"/>
    <property type="match status" value="1"/>
</dbReference>
<dbReference type="InterPro" id="IPR009057">
    <property type="entry name" value="Homeodomain-like_sf"/>
</dbReference>
<comment type="caution">
    <text evidence="7">The sequence shown here is derived from an EMBL/GenBank/DDBJ whole genome shotgun (WGS) entry which is preliminary data.</text>
</comment>
<dbReference type="PRINTS" id="PR00455">
    <property type="entry name" value="HTHTETR"/>
</dbReference>
<dbReference type="GO" id="GO:0000976">
    <property type="term" value="F:transcription cis-regulatory region binding"/>
    <property type="evidence" value="ECO:0007669"/>
    <property type="project" value="TreeGrafter"/>
</dbReference>
<dbReference type="GO" id="GO:0003700">
    <property type="term" value="F:DNA-binding transcription factor activity"/>
    <property type="evidence" value="ECO:0007669"/>
    <property type="project" value="TreeGrafter"/>
</dbReference>
<dbReference type="InterPro" id="IPR036271">
    <property type="entry name" value="Tet_transcr_reg_TetR-rel_C_sf"/>
</dbReference>
<dbReference type="EMBL" id="QGTJ01000006">
    <property type="protein sequence ID" value="PWV61216.1"/>
    <property type="molecule type" value="Genomic_DNA"/>
</dbReference>
<evidence type="ECO:0000256" key="2">
    <source>
        <dbReference type="ARBA" id="ARBA00023125"/>
    </source>
</evidence>
<sequence length="222" mass="24186">MTQARARRGPGRPRREEADGQQRLLDAAVTLFAAQGFDAVGLRAIAAQADCDVSMVAHHFGSKAALWRAVVDSMLPQLHINLAQVDAICQARGEPLQCRVVRAIGLLFDHITASEAMARFVMRETSEPGERLDYLVEHVIRPVMQHYTPLWQEAVQAGLFPPLSPPLLHTGLVGAVAFLLGSQAMLAQLSDPPPDAAALRDAFCQSLFTHFARGAAEPHMPR</sequence>
<feature type="compositionally biased region" description="Basic residues" evidence="5">
    <location>
        <begin position="1"/>
        <end position="12"/>
    </location>
</feature>
<reference evidence="7 8" key="1">
    <citation type="submission" date="2018-05" db="EMBL/GenBank/DDBJ databases">
        <title>Genomic Encyclopedia of Type Strains, Phase IV (KMG-IV): sequencing the most valuable type-strain genomes for metagenomic binning, comparative biology and taxonomic classification.</title>
        <authorList>
            <person name="Goeker M."/>
        </authorList>
    </citation>
    <scope>NUCLEOTIDE SEQUENCE [LARGE SCALE GENOMIC DNA]</scope>
    <source>
        <strain evidence="7 8">DSM 23606</strain>
    </source>
</reference>
<evidence type="ECO:0000256" key="5">
    <source>
        <dbReference type="SAM" id="MobiDB-lite"/>
    </source>
</evidence>
<dbReference type="InterPro" id="IPR050109">
    <property type="entry name" value="HTH-type_TetR-like_transc_reg"/>
</dbReference>
<protein>
    <submittedName>
        <fullName evidence="7">TetR family transcriptional regulator</fullName>
    </submittedName>
</protein>
<dbReference type="AlphaFoldDB" id="A0A317MUU3"/>
<keyword evidence="8" id="KW-1185">Reference proteome</keyword>
<evidence type="ECO:0000256" key="1">
    <source>
        <dbReference type="ARBA" id="ARBA00023015"/>
    </source>
</evidence>
<evidence type="ECO:0000313" key="8">
    <source>
        <dbReference type="Proteomes" id="UP000246569"/>
    </source>
</evidence>
<dbReference type="OrthoDB" id="9803107at2"/>
<dbReference type="RefSeq" id="WP_110018886.1">
    <property type="nucleotide sequence ID" value="NZ_QGTJ01000006.1"/>
</dbReference>
<dbReference type="Pfam" id="PF00440">
    <property type="entry name" value="TetR_N"/>
    <property type="match status" value="1"/>
</dbReference>